<evidence type="ECO:0008006" key="3">
    <source>
        <dbReference type="Google" id="ProtNLM"/>
    </source>
</evidence>
<dbReference type="Pfam" id="PF12599">
    <property type="entry name" value="DUF3768"/>
    <property type="match status" value="1"/>
</dbReference>
<gene>
    <name evidence="1" type="ORF">QO010_000689</name>
</gene>
<evidence type="ECO:0000313" key="1">
    <source>
        <dbReference type="EMBL" id="MDQ0462941.1"/>
    </source>
</evidence>
<sequence>MTPARAAAIAAINDDFRRYGPLMGWTKFEGLWLVTSGVQMMGPQFTWQALNTVFTYDDFTPNNDPYGEHDFGCFEVNGREVFWKFDYLERGTPWAAEDPADNMRTCRILASCVRARSSQPPRG</sequence>
<evidence type="ECO:0000313" key="2">
    <source>
        <dbReference type="Proteomes" id="UP001228905"/>
    </source>
</evidence>
<proteinExistence type="predicted"/>
<dbReference type="InterPro" id="IPR022243">
    <property type="entry name" value="DUF3768"/>
</dbReference>
<comment type="caution">
    <text evidence="1">The sequence shown here is derived from an EMBL/GenBank/DDBJ whole genome shotgun (WGS) entry which is preliminary data.</text>
</comment>
<name>A0ABU0ILN7_9CAUL</name>
<accession>A0ABU0ILN7</accession>
<dbReference type="Proteomes" id="UP001228905">
    <property type="component" value="Unassembled WGS sequence"/>
</dbReference>
<dbReference type="RefSeq" id="WP_307345994.1">
    <property type="nucleotide sequence ID" value="NZ_JAUSVS010000001.1"/>
</dbReference>
<organism evidence="1 2">
    <name type="scientific">Caulobacter ginsengisoli</name>
    <dbReference type="NCBI Taxonomy" id="400775"/>
    <lineage>
        <taxon>Bacteria</taxon>
        <taxon>Pseudomonadati</taxon>
        <taxon>Pseudomonadota</taxon>
        <taxon>Alphaproteobacteria</taxon>
        <taxon>Caulobacterales</taxon>
        <taxon>Caulobacteraceae</taxon>
        <taxon>Caulobacter</taxon>
    </lineage>
</organism>
<keyword evidence="2" id="KW-1185">Reference proteome</keyword>
<dbReference type="EMBL" id="JAUSVS010000001">
    <property type="protein sequence ID" value="MDQ0462941.1"/>
    <property type="molecule type" value="Genomic_DNA"/>
</dbReference>
<reference evidence="1 2" key="1">
    <citation type="submission" date="2023-07" db="EMBL/GenBank/DDBJ databases">
        <title>Genomic Encyclopedia of Type Strains, Phase IV (KMG-IV): sequencing the most valuable type-strain genomes for metagenomic binning, comparative biology and taxonomic classification.</title>
        <authorList>
            <person name="Goeker M."/>
        </authorList>
    </citation>
    <scope>NUCLEOTIDE SEQUENCE [LARGE SCALE GENOMIC DNA]</scope>
    <source>
        <strain evidence="1 2">DSM 18695</strain>
    </source>
</reference>
<protein>
    <recommendedName>
        <fullName evidence="3">DUF3768 domain-containing protein</fullName>
    </recommendedName>
</protein>